<dbReference type="InterPro" id="IPR013589">
    <property type="entry name" value="Bac_transglu_N"/>
</dbReference>
<reference evidence="2 3" key="2">
    <citation type="journal article" date="2016" name="Microb. Ecol.">
        <title>Genome Characteristics of a Novel Type I Methanotroph (Sn10-6) Isolated from a Flooded Indian Rice Field.</title>
        <authorList>
            <person name="Rahalkar M.C."/>
            <person name="Pandit P.S."/>
            <person name="Dhakephalkar P.K."/>
            <person name="Pore S."/>
            <person name="Arora P."/>
            <person name="Kapse N."/>
        </authorList>
    </citation>
    <scope>NUCLEOTIDE SEQUENCE [LARGE SCALE GENOMIC DNA]</scope>
    <source>
        <strain evidence="2 3">Sn10-6</strain>
    </source>
</reference>
<dbReference type="InterPro" id="IPR038765">
    <property type="entry name" value="Papain-like_cys_pep_sf"/>
</dbReference>
<dbReference type="PANTHER" id="PTHR33490:SF7">
    <property type="entry name" value="BLR2979 PROTEIN"/>
    <property type="match status" value="1"/>
</dbReference>
<dbReference type="AlphaFoldDB" id="A0A0F3IJ71"/>
<evidence type="ECO:0000259" key="1">
    <source>
        <dbReference type="SMART" id="SM00460"/>
    </source>
</evidence>
<dbReference type="PANTHER" id="PTHR33490">
    <property type="entry name" value="BLR5614 PROTEIN-RELATED"/>
    <property type="match status" value="1"/>
</dbReference>
<evidence type="ECO:0000313" key="2">
    <source>
        <dbReference type="EMBL" id="KJV06558.1"/>
    </source>
</evidence>
<evidence type="ECO:0000313" key="3">
    <source>
        <dbReference type="Proteomes" id="UP000033684"/>
    </source>
</evidence>
<dbReference type="Pfam" id="PF01841">
    <property type="entry name" value="Transglut_core"/>
    <property type="match status" value="1"/>
</dbReference>
<dbReference type="Gene3D" id="3.10.620.30">
    <property type="match status" value="1"/>
</dbReference>
<organism evidence="2 3">
    <name type="scientific">Methylocucumis oryzae</name>
    <dbReference type="NCBI Taxonomy" id="1632867"/>
    <lineage>
        <taxon>Bacteria</taxon>
        <taxon>Pseudomonadati</taxon>
        <taxon>Pseudomonadota</taxon>
        <taxon>Gammaproteobacteria</taxon>
        <taxon>Methylococcales</taxon>
        <taxon>Methylococcaceae</taxon>
        <taxon>Methylocucumis</taxon>
    </lineage>
</organism>
<dbReference type="Pfam" id="PF08379">
    <property type="entry name" value="Bact_transglu_N"/>
    <property type="match status" value="1"/>
</dbReference>
<keyword evidence="3" id="KW-1185">Reference proteome</keyword>
<sequence>MNYRITHTTTYHYSQAVGLCQNQARLQPRNLAHQRCLNTRFVITPTPSDFQEFDDYFGNRTAYFAIQQAHKELTVTAISDVCVTAMPMPSNAAITWEAARELLSSDSHALLTPELLEAKQFLLDSAMVTASDDLVAYAEASFTKDQSLFQATCDLTQRIYHDFTYDPSFTTIATPLATVLEHKRGVCQDFAHLAIACLRSLGLAARYISGYLETIPAPGTPRLVGADASHAWLAVYIPTIGWQDFDPTNNKIPNDQYITLGWGRDFADVTPLKGIAYGGGQHSLSVSVDVARR</sequence>
<dbReference type="Proteomes" id="UP000033684">
    <property type="component" value="Unassembled WGS sequence"/>
</dbReference>
<dbReference type="EMBL" id="LAJX01000102">
    <property type="protein sequence ID" value="KJV06558.1"/>
    <property type="molecule type" value="Genomic_DNA"/>
</dbReference>
<protein>
    <submittedName>
        <fullName evidence="2">Transglutaminase</fullName>
    </submittedName>
</protein>
<dbReference type="OrthoDB" id="5438043at2"/>
<name>A0A0F3IJ71_9GAMM</name>
<feature type="domain" description="Transglutaminase-like" evidence="1">
    <location>
        <begin position="179"/>
        <end position="249"/>
    </location>
</feature>
<dbReference type="PATRIC" id="fig|1632867.3.peg.143"/>
<reference evidence="3" key="1">
    <citation type="submission" date="2015-03" db="EMBL/GenBank/DDBJ databases">
        <title>Draft genome sequence of a novel methanotroph (Sn10-6) isolated from flooded ricefield rhizosphere in India.</title>
        <authorList>
            <person name="Pandit P.S."/>
            <person name="Pore S.D."/>
            <person name="Arora P."/>
            <person name="Kapse N.G."/>
            <person name="Dhakephalkar P.K."/>
            <person name="Rahalkar M.C."/>
        </authorList>
    </citation>
    <scope>NUCLEOTIDE SEQUENCE [LARGE SCALE GENOMIC DNA]</scope>
    <source>
        <strain evidence="3">Sn10-6</strain>
    </source>
</reference>
<proteinExistence type="predicted"/>
<accession>A0A0F3IJ71</accession>
<dbReference type="SMART" id="SM00460">
    <property type="entry name" value="TGc"/>
    <property type="match status" value="1"/>
</dbReference>
<gene>
    <name evidence="2" type="ORF">VZ94_10520</name>
</gene>
<dbReference type="RefSeq" id="WP_045779203.1">
    <property type="nucleotide sequence ID" value="NZ_LAJX01000102.1"/>
</dbReference>
<comment type="caution">
    <text evidence="2">The sequence shown here is derived from an EMBL/GenBank/DDBJ whole genome shotgun (WGS) entry which is preliminary data.</text>
</comment>
<dbReference type="SUPFAM" id="SSF54001">
    <property type="entry name" value="Cysteine proteinases"/>
    <property type="match status" value="1"/>
</dbReference>
<dbReference type="InterPro" id="IPR002931">
    <property type="entry name" value="Transglutaminase-like"/>
</dbReference>